<reference evidence="1" key="1">
    <citation type="submission" date="2017-07" db="EMBL/GenBank/DDBJ databases">
        <title>Taro Niue Genome Assembly and Annotation.</title>
        <authorList>
            <person name="Atibalentja N."/>
            <person name="Keating K."/>
            <person name="Fields C.J."/>
        </authorList>
    </citation>
    <scope>NUCLEOTIDE SEQUENCE</scope>
    <source>
        <strain evidence="1">Niue_2</strain>
        <tissue evidence="1">Leaf</tissue>
    </source>
</reference>
<dbReference type="Proteomes" id="UP000652761">
    <property type="component" value="Unassembled WGS sequence"/>
</dbReference>
<accession>A0A843W120</accession>
<protein>
    <submittedName>
        <fullName evidence="1">Uncharacterized protein</fullName>
    </submittedName>
</protein>
<keyword evidence="2" id="KW-1185">Reference proteome</keyword>
<organism evidence="1 2">
    <name type="scientific">Colocasia esculenta</name>
    <name type="common">Wild taro</name>
    <name type="synonym">Arum esculentum</name>
    <dbReference type="NCBI Taxonomy" id="4460"/>
    <lineage>
        <taxon>Eukaryota</taxon>
        <taxon>Viridiplantae</taxon>
        <taxon>Streptophyta</taxon>
        <taxon>Embryophyta</taxon>
        <taxon>Tracheophyta</taxon>
        <taxon>Spermatophyta</taxon>
        <taxon>Magnoliopsida</taxon>
        <taxon>Liliopsida</taxon>
        <taxon>Araceae</taxon>
        <taxon>Aroideae</taxon>
        <taxon>Colocasieae</taxon>
        <taxon>Colocasia</taxon>
    </lineage>
</organism>
<gene>
    <name evidence="1" type="ORF">Taro_035673</name>
</gene>
<sequence length="65" mass="7268">MGARTCCSVISRVVPRSRIKVPVRKTPANELGNASLGVTGAWVPFPPIRTEAWDRARRPRQKGRR</sequence>
<proteinExistence type="predicted"/>
<name>A0A843W120_COLES</name>
<comment type="caution">
    <text evidence="1">The sequence shown here is derived from an EMBL/GenBank/DDBJ whole genome shotgun (WGS) entry which is preliminary data.</text>
</comment>
<dbReference type="AlphaFoldDB" id="A0A843W120"/>
<evidence type="ECO:0000313" key="1">
    <source>
        <dbReference type="EMBL" id="MQM02899.1"/>
    </source>
</evidence>
<dbReference type="EMBL" id="NMUH01002939">
    <property type="protein sequence ID" value="MQM02899.1"/>
    <property type="molecule type" value="Genomic_DNA"/>
</dbReference>
<evidence type="ECO:0000313" key="2">
    <source>
        <dbReference type="Proteomes" id="UP000652761"/>
    </source>
</evidence>